<evidence type="ECO:0000256" key="1">
    <source>
        <dbReference type="SAM" id="MobiDB-lite"/>
    </source>
</evidence>
<gene>
    <name evidence="2" type="ORF">IV203_015312</name>
</gene>
<dbReference type="AlphaFoldDB" id="A0A9K3PTC8"/>
<evidence type="ECO:0000313" key="2">
    <source>
        <dbReference type="EMBL" id="KAG7358723.1"/>
    </source>
</evidence>
<accession>A0A9K3PTC8</accession>
<reference evidence="2" key="2">
    <citation type="submission" date="2021-04" db="EMBL/GenBank/DDBJ databases">
        <authorList>
            <person name="Podell S."/>
        </authorList>
    </citation>
    <scope>NUCLEOTIDE SEQUENCE</scope>
    <source>
        <strain evidence="2">Hildebrandi</strain>
    </source>
</reference>
<dbReference type="OrthoDB" id="45231at2759"/>
<dbReference type="EMBL" id="JAGRRH010000014">
    <property type="protein sequence ID" value="KAG7358723.1"/>
    <property type="molecule type" value="Genomic_DNA"/>
</dbReference>
<name>A0A9K3PTC8_9STRA</name>
<evidence type="ECO:0000313" key="3">
    <source>
        <dbReference type="Proteomes" id="UP000693970"/>
    </source>
</evidence>
<protein>
    <submittedName>
        <fullName evidence="2">Uncharacterized protein</fullName>
    </submittedName>
</protein>
<sequence>MAFIWYLLAMGRNNRRFLCKIGNAVLTVIAFLSCTTTDGFAAPCRTMRWTARQATPLFPKNFSSLNMHGIPDGGIYENLDSASSSILIAAGEWRQYVSLAVVAGVLIDILLGSPLAKAALKPLRNAQGLLQEETEEEKAAKATARSKERIDSDKVAQAAIDKAQNVLELKKYLEARKTDWDRMEELKRDLDRNMQDLDEDLRARQESLDKKLKN</sequence>
<organism evidence="2 3">
    <name type="scientific">Nitzschia inconspicua</name>
    <dbReference type="NCBI Taxonomy" id="303405"/>
    <lineage>
        <taxon>Eukaryota</taxon>
        <taxon>Sar</taxon>
        <taxon>Stramenopiles</taxon>
        <taxon>Ochrophyta</taxon>
        <taxon>Bacillariophyta</taxon>
        <taxon>Bacillariophyceae</taxon>
        <taxon>Bacillariophycidae</taxon>
        <taxon>Bacillariales</taxon>
        <taxon>Bacillariaceae</taxon>
        <taxon>Nitzschia</taxon>
    </lineage>
</organism>
<dbReference type="Proteomes" id="UP000693970">
    <property type="component" value="Unassembled WGS sequence"/>
</dbReference>
<proteinExistence type="predicted"/>
<keyword evidence="3" id="KW-1185">Reference proteome</keyword>
<feature type="region of interest" description="Disordered" evidence="1">
    <location>
        <begin position="189"/>
        <end position="214"/>
    </location>
</feature>
<reference evidence="2" key="1">
    <citation type="journal article" date="2021" name="Sci. Rep.">
        <title>Diploid genomic architecture of Nitzschia inconspicua, an elite biomass production diatom.</title>
        <authorList>
            <person name="Oliver A."/>
            <person name="Podell S."/>
            <person name="Pinowska A."/>
            <person name="Traller J.C."/>
            <person name="Smith S.R."/>
            <person name="McClure R."/>
            <person name="Beliaev A."/>
            <person name="Bohutskyi P."/>
            <person name="Hill E.A."/>
            <person name="Rabines A."/>
            <person name="Zheng H."/>
            <person name="Allen L.Z."/>
            <person name="Kuo A."/>
            <person name="Grigoriev I.V."/>
            <person name="Allen A.E."/>
            <person name="Hazlebeck D."/>
            <person name="Allen E.E."/>
        </authorList>
    </citation>
    <scope>NUCLEOTIDE SEQUENCE</scope>
    <source>
        <strain evidence="2">Hildebrandi</strain>
    </source>
</reference>
<comment type="caution">
    <text evidence="2">The sequence shown here is derived from an EMBL/GenBank/DDBJ whole genome shotgun (WGS) entry which is preliminary data.</text>
</comment>